<dbReference type="AlphaFoldDB" id="A0A559TJ10"/>
<gene>
    <name evidence="5" type="ORF">BCL32_2994</name>
</gene>
<comment type="similarity">
    <text evidence="1">Belongs to the bacterial solute-binding protein 1 family.</text>
</comment>
<dbReference type="Gene3D" id="3.40.190.10">
    <property type="entry name" value="Periplasmic binding protein-like II"/>
    <property type="match status" value="2"/>
</dbReference>
<evidence type="ECO:0000256" key="1">
    <source>
        <dbReference type="ARBA" id="ARBA00008520"/>
    </source>
</evidence>
<dbReference type="EMBL" id="VISO01000002">
    <property type="protein sequence ID" value="TVZ74594.1"/>
    <property type="molecule type" value="Genomic_DNA"/>
</dbReference>
<evidence type="ECO:0000313" key="6">
    <source>
        <dbReference type="Proteomes" id="UP000319824"/>
    </source>
</evidence>
<dbReference type="PANTHER" id="PTHR30061:SF50">
    <property type="entry name" value="MALTOSE_MALTODEXTRIN-BINDING PERIPLASMIC PROTEIN"/>
    <property type="match status" value="1"/>
</dbReference>
<keyword evidence="3" id="KW-0732">Signal</keyword>
<evidence type="ECO:0000256" key="3">
    <source>
        <dbReference type="ARBA" id="ARBA00022729"/>
    </source>
</evidence>
<dbReference type="GO" id="GO:0015768">
    <property type="term" value="P:maltose transport"/>
    <property type="evidence" value="ECO:0007669"/>
    <property type="project" value="TreeGrafter"/>
</dbReference>
<evidence type="ECO:0000256" key="2">
    <source>
        <dbReference type="ARBA" id="ARBA00022448"/>
    </source>
</evidence>
<evidence type="ECO:0000313" key="5">
    <source>
        <dbReference type="EMBL" id="TVZ74594.1"/>
    </source>
</evidence>
<comment type="caution">
    <text evidence="5">The sequence shown here is derived from an EMBL/GenBank/DDBJ whole genome shotgun (WGS) entry which is preliminary data.</text>
</comment>
<reference evidence="5 6" key="1">
    <citation type="submission" date="2019-06" db="EMBL/GenBank/DDBJ databases">
        <title>Pac Bio to generate improved reference genome sequences for organisms with transposon mutant libraries (support for FEBA project).</title>
        <authorList>
            <person name="Blow M."/>
        </authorList>
    </citation>
    <scope>NUCLEOTIDE SEQUENCE [LARGE SCALE GENOMIC DNA]</scope>
    <source>
        <strain evidence="5 6">USDA 1844</strain>
    </source>
</reference>
<name>A0A559TJ10_9HYPH</name>
<organism evidence="5 6">
    <name type="scientific">Rhizobium mongolense USDA 1844</name>
    <dbReference type="NCBI Taxonomy" id="1079460"/>
    <lineage>
        <taxon>Bacteria</taxon>
        <taxon>Pseudomonadati</taxon>
        <taxon>Pseudomonadota</taxon>
        <taxon>Alphaproteobacteria</taxon>
        <taxon>Hyphomicrobiales</taxon>
        <taxon>Rhizobiaceae</taxon>
        <taxon>Rhizobium/Agrobacterium group</taxon>
        <taxon>Rhizobium</taxon>
    </lineage>
</organism>
<sequence>MFQPEPTLTPNECDLIYFADQSVVGGSGSNQILTREETLVRNTALILALAATTFLAAPHDSPAQEAITGDIVGKPDAPNKLVFRMTTDGPRNNEPAYAQGYSKLFDDFIGKHSDWQIELQMMSGDIGQEQARMLEQAKSGSAPDCAAVDSFVLPLFKKAGVLQSFSPYFTKEEIDQLFPFIREGITGSDGNIYAWWWSTDLRVLYRNKEIVPDAPQTWDDLKKAALSSVEQGMEGVLFNGGRYEGTTFDWLANFWAQGGKLVDDNGKPIFGEGENRDKFIKAVNYYRDLVESGAAPKRVATIGNYDDFNAAAAAGTTALFVGGNWQYAQLKAALDADEFAKWTFSPLPGPASDQRSTGTGGWTVAAFSKDTEKVKLCAELARDIYMGPANALQEQLPTRADLYDKYEVFSSDANKTFAAALKFGQARPGAPVYPEISNQIQIMMGKVLTGVQPTEAAVDEAFGASLSAFKRS</sequence>
<dbReference type="PANTHER" id="PTHR30061">
    <property type="entry name" value="MALTOSE-BINDING PERIPLASMIC PROTEIN"/>
    <property type="match status" value="1"/>
</dbReference>
<dbReference type="SUPFAM" id="SSF53850">
    <property type="entry name" value="Periplasmic binding protein-like II"/>
    <property type="match status" value="1"/>
</dbReference>
<keyword evidence="5" id="KW-0762">Sugar transport</keyword>
<dbReference type="InterPro" id="IPR006059">
    <property type="entry name" value="SBP"/>
</dbReference>
<dbReference type="GO" id="GO:1901982">
    <property type="term" value="F:maltose binding"/>
    <property type="evidence" value="ECO:0007669"/>
    <property type="project" value="TreeGrafter"/>
</dbReference>
<dbReference type="GO" id="GO:0042956">
    <property type="term" value="P:maltodextrin transmembrane transport"/>
    <property type="evidence" value="ECO:0007669"/>
    <property type="project" value="TreeGrafter"/>
</dbReference>
<evidence type="ECO:0000256" key="4">
    <source>
        <dbReference type="ARBA" id="ARBA00022764"/>
    </source>
</evidence>
<dbReference type="Pfam" id="PF01547">
    <property type="entry name" value="SBP_bac_1"/>
    <property type="match status" value="1"/>
</dbReference>
<keyword evidence="4" id="KW-0574">Periplasm</keyword>
<dbReference type="Proteomes" id="UP000319824">
    <property type="component" value="Unassembled WGS sequence"/>
</dbReference>
<proteinExistence type="inferred from homology"/>
<keyword evidence="2" id="KW-0813">Transport</keyword>
<protein>
    <submittedName>
        <fullName evidence="5">Multiple sugar transport system substrate-binding protein</fullName>
    </submittedName>
</protein>
<dbReference type="GO" id="GO:0055052">
    <property type="term" value="C:ATP-binding cassette (ABC) transporter complex, substrate-binding subunit-containing"/>
    <property type="evidence" value="ECO:0007669"/>
    <property type="project" value="TreeGrafter"/>
</dbReference>
<accession>A0A559TJ10</accession>